<dbReference type="Pfam" id="PF11954">
    <property type="entry name" value="DUF3471"/>
    <property type="match status" value="1"/>
</dbReference>
<comment type="similarity">
    <text evidence="1">Belongs to the beta-lactamase family.</text>
</comment>
<accession>A0A6P0UIK5</accession>
<evidence type="ECO:0000313" key="6">
    <source>
        <dbReference type="Proteomes" id="UP000468581"/>
    </source>
</evidence>
<dbReference type="Proteomes" id="UP000468581">
    <property type="component" value="Unassembled WGS sequence"/>
</dbReference>
<dbReference type="PANTHER" id="PTHR22935">
    <property type="entry name" value="PENICILLIN-BINDING PROTEIN"/>
    <property type="match status" value="1"/>
</dbReference>
<dbReference type="PANTHER" id="PTHR22935:SF95">
    <property type="entry name" value="BETA-LACTAMASE-LIKE 1-RELATED"/>
    <property type="match status" value="1"/>
</dbReference>
<keyword evidence="5" id="KW-0378">Hydrolase</keyword>
<feature type="signal peptide" evidence="2">
    <location>
        <begin position="1"/>
        <end position="18"/>
    </location>
</feature>
<dbReference type="InterPro" id="IPR021860">
    <property type="entry name" value="Peptidase_S12_Pab87-rel_C"/>
</dbReference>
<keyword evidence="2" id="KW-0732">Signal</keyword>
<dbReference type="Gene3D" id="3.40.710.10">
    <property type="entry name" value="DD-peptidase/beta-lactamase superfamily"/>
    <property type="match status" value="1"/>
</dbReference>
<dbReference type="RefSeq" id="WP_163605308.1">
    <property type="nucleotide sequence ID" value="NZ_JAABOO010000001.1"/>
</dbReference>
<organism evidence="5 6">
    <name type="scientific">Leptobacterium flavescens</name>
    <dbReference type="NCBI Taxonomy" id="472055"/>
    <lineage>
        <taxon>Bacteria</taxon>
        <taxon>Pseudomonadati</taxon>
        <taxon>Bacteroidota</taxon>
        <taxon>Flavobacteriia</taxon>
        <taxon>Flavobacteriales</taxon>
        <taxon>Flavobacteriaceae</taxon>
        <taxon>Leptobacterium</taxon>
    </lineage>
</organism>
<dbReference type="InterPro" id="IPR012338">
    <property type="entry name" value="Beta-lactam/transpept-like"/>
</dbReference>
<feature type="chain" id="PRO_5026972803" evidence="2">
    <location>
        <begin position="19"/>
        <end position="443"/>
    </location>
</feature>
<name>A0A6P0UIK5_9FLAO</name>
<feature type="domain" description="Peptidase S12 Pab87-related C-terminal" evidence="4">
    <location>
        <begin position="353"/>
        <end position="440"/>
    </location>
</feature>
<dbReference type="AlphaFoldDB" id="A0A6P0UIK5"/>
<sequence length="443" mass="49497">MKRFVTLLFLLLTFPVFSQISEDVKSEIRKRVDTGINPSIVLGVWTPQSEDYYVYGYADKEKNVKAGEETLYEIGSITKTFTALLLARYVDEGSIKLSDAVDSFLPDGIRLRDDEGNVITLEQLSTHTSGLPRLPNNMKSLYTANPYQDYGRKELFEFLKSYKAGNIGKDFAYSNLAVGLLGEALALHKKGDYKELIQKDILDVLGLKNTYFEIPEEAQSKFATGYAGEKPTSAWDFQAIAAAGALRADIRDLVKYGRSYLDKGNSLKSAMELTSKPYFTDKNGLGHGLGWFINPGEILVHNGGTGGFRTFISIDKTNQKIVAIMTNSGSNPTEDIAIHLMNPEKNKLIATKDEQDLSEEDLNTYTGSFENSQYGLNYLLSLKEGKLFAKLGAQDAFQLFYEGDDTFFYKVVKAKVSFQRNDNKEITGLTLLQNGQEIPFTKK</sequence>
<dbReference type="InterPro" id="IPR001466">
    <property type="entry name" value="Beta-lactam-related"/>
</dbReference>
<keyword evidence="6" id="KW-1185">Reference proteome</keyword>
<proteinExistence type="inferred from homology"/>
<comment type="caution">
    <text evidence="5">The sequence shown here is derived from an EMBL/GenBank/DDBJ whole genome shotgun (WGS) entry which is preliminary data.</text>
</comment>
<dbReference type="EMBL" id="JAABOO010000001">
    <property type="protein sequence ID" value="NER12280.1"/>
    <property type="molecule type" value="Genomic_DNA"/>
</dbReference>
<dbReference type="InterPro" id="IPR051478">
    <property type="entry name" value="Beta-lactamase-like_AB/R"/>
</dbReference>
<evidence type="ECO:0000259" key="3">
    <source>
        <dbReference type="Pfam" id="PF00144"/>
    </source>
</evidence>
<evidence type="ECO:0000259" key="4">
    <source>
        <dbReference type="Pfam" id="PF11954"/>
    </source>
</evidence>
<dbReference type="GO" id="GO:0016787">
    <property type="term" value="F:hydrolase activity"/>
    <property type="evidence" value="ECO:0007669"/>
    <property type="project" value="UniProtKB-KW"/>
</dbReference>
<dbReference type="Pfam" id="PF00144">
    <property type="entry name" value="Beta-lactamase"/>
    <property type="match status" value="1"/>
</dbReference>
<gene>
    <name evidence="5" type="ORF">GWK08_02390</name>
</gene>
<protein>
    <submittedName>
        <fullName evidence="5">Serine hydrolase</fullName>
    </submittedName>
</protein>
<dbReference type="SUPFAM" id="SSF56601">
    <property type="entry name" value="beta-lactamase/transpeptidase-like"/>
    <property type="match status" value="1"/>
</dbReference>
<feature type="domain" description="Beta-lactamase-related" evidence="3">
    <location>
        <begin position="28"/>
        <end position="334"/>
    </location>
</feature>
<reference evidence="5 6" key="1">
    <citation type="submission" date="2020-01" db="EMBL/GenBank/DDBJ databases">
        <title>Leptobacterium flavescens.</title>
        <authorList>
            <person name="Wang G."/>
        </authorList>
    </citation>
    <scope>NUCLEOTIDE SEQUENCE [LARGE SCALE GENOMIC DNA]</scope>
    <source>
        <strain evidence="5 6">KCTC 22160</strain>
    </source>
</reference>
<evidence type="ECO:0000256" key="2">
    <source>
        <dbReference type="SAM" id="SignalP"/>
    </source>
</evidence>
<evidence type="ECO:0000313" key="5">
    <source>
        <dbReference type="EMBL" id="NER12280.1"/>
    </source>
</evidence>
<evidence type="ECO:0000256" key="1">
    <source>
        <dbReference type="ARBA" id="ARBA00038473"/>
    </source>
</evidence>